<name>A0A2N9PD85_9FLAO</name>
<dbReference type="SUPFAM" id="SSF141571">
    <property type="entry name" value="Pentapeptide repeat-like"/>
    <property type="match status" value="1"/>
</dbReference>
<feature type="transmembrane region" description="Helical" evidence="1">
    <location>
        <begin position="312"/>
        <end position="333"/>
    </location>
</feature>
<organism evidence="2 3">
    <name type="scientific">Flavobacterium columnare</name>
    <dbReference type="NCBI Taxonomy" id="996"/>
    <lineage>
        <taxon>Bacteria</taxon>
        <taxon>Pseudomonadati</taxon>
        <taxon>Bacteroidota</taxon>
        <taxon>Flavobacteriia</taxon>
        <taxon>Flavobacteriales</taxon>
        <taxon>Flavobacteriaceae</taxon>
        <taxon>Flavobacterium</taxon>
    </lineage>
</organism>
<proteinExistence type="predicted"/>
<reference evidence="2 3" key="1">
    <citation type="submission" date="2018-02" db="EMBL/GenBank/DDBJ databases">
        <authorList>
            <person name="Cohen D.B."/>
            <person name="Kent A.D."/>
        </authorList>
    </citation>
    <scope>NUCLEOTIDE SEQUENCE [LARGE SCALE GENOMIC DNA]</scope>
    <source>
        <strain evidence="2">CIP109753</strain>
    </source>
</reference>
<dbReference type="EMBL" id="OLKH01000125">
    <property type="protein sequence ID" value="SPE78305.1"/>
    <property type="molecule type" value="Genomic_DNA"/>
</dbReference>
<evidence type="ECO:0000256" key="1">
    <source>
        <dbReference type="SAM" id="Phobius"/>
    </source>
</evidence>
<dbReference type="InterPro" id="IPR001646">
    <property type="entry name" value="5peptide_repeat"/>
</dbReference>
<keyword evidence="1" id="KW-1133">Transmembrane helix</keyword>
<dbReference type="AlphaFoldDB" id="A0A2N9PD85"/>
<dbReference type="Pfam" id="PF13599">
    <property type="entry name" value="Pentapeptide_4"/>
    <property type="match status" value="1"/>
</dbReference>
<evidence type="ECO:0000313" key="2">
    <source>
        <dbReference type="EMBL" id="SPE78305.1"/>
    </source>
</evidence>
<evidence type="ECO:0000313" key="3">
    <source>
        <dbReference type="Proteomes" id="UP000238180"/>
    </source>
</evidence>
<keyword evidence="1" id="KW-0812">Transmembrane</keyword>
<protein>
    <submittedName>
        <fullName evidence="2">Pentapeptide repeats (8 copies)</fullName>
    </submittedName>
</protein>
<feature type="transmembrane region" description="Helical" evidence="1">
    <location>
        <begin position="253"/>
        <end position="270"/>
    </location>
</feature>
<dbReference type="RefSeq" id="WP_105196812.1">
    <property type="nucleotide sequence ID" value="NZ_OLKH01000125.1"/>
</dbReference>
<dbReference type="Proteomes" id="UP000238180">
    <property type="component" value="Unassembled WGS sequence"/>
</dbReference>
<dbReference type="Gene3D" id="2.160.20.80">
    <property type="entry name" value="E3 ubiquitin-protein ligase SopA"/>
    <property type="match status" value="1"/>
</dbReference>
<sequence length="339" mass="40176">MGKTDQSNGVDDENDAINYEKIKEVVYQVINEKELKRKEKEEKNIELYGLNLIPSNRIEKKDLMFFSSIKRLIENKQYYVLNGNKFNNYLFIRAIAKTIIFENIDFSKTYFENSYLRDCRFIRCNFEGAKFTGCNLTGSYFEDCNFDYANFEKTFVDDEIFDCAPKRDNLRYKFARSLKLNYASIGDYIKSSKAVTIELAATKNHLKDSWLSGEEFYKLKYGGVKRRLEQFWKWFKVSLLDFIWGNGESLWRLIRFNFIIFGILALYHIIKKSVRNAIEILDVFFIKIPSNYFGISIKGNGGNDYFEYYPTWLSLLLIITRLISFGLLMSIIIKKYNRR</sequence>
<accession>A0A2N9PD85</accession>
<keyword evidence="1" id="KW-0472">Membrane</keyword>
<gene>
    <name evidence="2" type="ORF">FLACOL_02321</name>
</gene>